<keyword evidence="2" id="KW-1185">Reference proteome</keyword>
<gene>
    <name evidence="1" type="ORF">DEAC_c09100</name>
</gene>
<name>A0A0J1IQM0_9FIRM</name>
<evidence type="ECO:0000313" key="1">
    <source>
        <dbReference type="EMBL" id="KLU66976.1"/>
    </source>
</evidence>
<dbReference type="Proteomes" id="UP000036356">
    <property type="component" value="Unassembled WGS sequence"/>
</dbReference>
<evidence type="ECO:0000313" key="2">
    <source>
        <dbReference type="Proteomes" id="UP000036356"/>
    </source>
</evidence>
<organism evidence="1 2">
    <name type="scientific">Desulfosporosinus acididurans</name>
    <dbReference type="NCBI Taxonomy" id="476652"/>
    <lineage>
        <taxon>Bacteria</taxon>
        <taxon>Bacillati</taxon>
        <taxon>Bacillota</taxon>
        <taxon>Clostridia</taxon>
        <taxon>Eubacteriales</taxon>
        <taxon>Desulfitobacteriaceae</taxon>
        <taxon>Desulfosporosinus</taxon>
    </lineage>
</organism>
<reference evidence="1 2" key="1">
    <citation type="submission" date="2015-06" db="EMBL/GenBank/DDBJ databases">
        <title>Draft genome of the moderately acidophilic sulfate reducer Candidatus Desulfosporosinus acididurans strain M1.</title>
        <authorList>
            <person name="Poehlein A."/>
            <person name="Petzsch P."/>
            <person name="Johnson B.D."/>
            <person name="Schloemann M."/>
            <person name="Daniel R."/>
            <person name="Muehling M."/>
        </authorList>
    </citation>
    <scope>NUCLEOTIDE SEQUENCE [LARGE SCALE GENOMIC DNA]</scope>
    <source>
        <strain evidence="1 2">M1</strain>
    </source>
</reference>
<comment type="caution">
    <text evidence="1">The sequence shown here is derived from an EMBL/GenBank/DDBJ whole genome shotgun (WGS) entry which is preliminary data.</text>
</comment>
<protein>
    <submittedName>
        <fullName evidence="1">Uncharacterized protein</fullName>
    </submittedName>
</protein>
<accession>A0A0J1IQM0</accession>
<dbReference type="AlphaFoldDB" id="A0A0J1IQM0"/>
<dbReference type="EMBL" id="LDZY01000003">
    <property type="protein sequence ID" value="KLU66976.1"/>
    <property type="molecule type" value="Genomic_DNA"/>
</dbReference>
<dbReference type="RefSeq" id="WP_047808833.1">
    <property type="nucleotide sequence ID" value="NZ_LDZY01000003.1"/>
</dbReference>
<dbReference type="PATRIC" id="fig|476652.3.peg.936"/>
<sequence length="61" mass="7014">MSSLGLSVEEIEKLLAGKVINAEVIAEVIVKNNKCIELDIEEKNKRFYECVKRMVDLELLY</sequence>
<proteinExistence type="predicted"/>